<evidence type="ECO:0000313" key="2">
    <source>
        <dbReference type="EMBL" id="KAJ3492826.1"/>
    </source>
</evidence>
<organism evidence="2 3">
    <name type="scientific">Agrocybe chaxingu</name>
    <dbReference type="NCBI Taxonomy" id="84603"/>
    <lineage>
        <taxon>Eukaryota</taxon>
        <taxon>Fungi</taxon>
        <taxon>Dikarya</taxon>
        <taxon>Basidiomycota</taxon>
        <taxon>Agaricomycotina</taxon>
        <taxon>Agaricomycetes</taxon>
        <taxon>Agaricomycetidae</taxon>
        <taxon>Agaricales</taxon>
        <taxon>Agaricineae</taxon>
        <taxon>Strophariaceae</taxon>
        <taxon>Agrocybe</taxon>
    </lineage>
</organism>
<dbReference type="AlphaFoldDB" id="A0A9W8MRF0"/>
<accession>A0A9W8MRF0</accession>
<feature type="compositionally biased region" description="Basic and acidic residues" evidence="1">
    <location>
        <begin position="34"/>
        <end position="45"/>
    </location>
</feature>
<feature type="region of interest" description="Disordered" evidence="1">
    <location>
        <begin position="23"/>
        <end position="54"/>
    </location>
</feature>
<protein>
    <submittedName>
        <fullName evidence="2">Uncharacterized protein</fullName>
    </submittedName>
</protein>
<name>A0A9W8MRF0_9AGAR</name>
<evidence type="ECO:0000256" key="1">
    <source>
        <dbReference type="SAM" id="MobiDB-lite"/>
    </source>
</evidence>
<reference evidence="2" key="1">
    <citation type="submission" date="2022-07" db="EMBL/GenBank/DDBJ databases">
        <title>Genome Sequence of Agrocybe chaxingu.</title>
        <authorList>
            <person name="Buettner E."/>
        </authorList>
    </citation>
    <scope>NUCLEOTIDE SEQUENCE</scope>
    <source>
        <strain evidence="2">MP-N11</strain>
    </source>
</reference>
<gene>
    <name evidence="2" type="ORF">NLJ89_g11155</name>
</gene>
<dbReference type="Proteomes" id="UP001148786">
    <property type="component" value="Unassembled WGS sequence"/>
</dbReference>
<proteinExistence type="predicted"/>
<dbReference type="EMBL" id="JANKHO010002378">
    <property type="protein sequence ID" value="KAJ3492826.1"/>
    <property type="molecule type" value="Genomic_DNA"/>
</dbReference>
<comment type="caution">
    <text evidence="2">The sequence shown here is derived from an EMBL/GenBank/DDBJ whole genome shotgun (WGS) entry which is preliminary data.</text>
</comment>
<sequence>MMYNLYSEDDWAHATKEMIEKSKKVSKALSEQPGVKDNRPAEEGRGVSVVGGTHQRSQLAISGASDVASALRKALLATVKS</sequence>
<keyword evidence="3" id="KW-1185">Reference proteome</keyword>
<evidence type="ECO:0000313" key="3">
    <source>
        <dbReference type="Proteomes" id="UP001148786"/>
    </source>
</evidence>